<dbReference type="RefSeq" id="XP_038966934.2">
    <property type="nucleotide sequence ID" value="XM_039111006.2"/>
</dbReference>
<proteinExistence type="inferred from homology"/>
<evidence type="ECO:0000256" key="2">
    <source>
        <dbReference type="ARBA" id="ARBA00022490"/>
    </source>
</evidence>
<feature type="region of interest" description="Disordered" evidence="10">
    <location>
        <begin position="57"/>
        <end position="87"/>
    </location>
</feature>
<evidence type="ECO:0000256" key="7">
    <source>
        <dbReference type="ARBA" id="ARBA00035661"/>
    </source>
</evidence>
<evidence type="ECO:0000256" key="8">
    <source>
        <dbReference type="ARBA" id="ARBA00041163"/>
    </source>
</evidence>
<dbReference type="RGD" id="2318060">
    <property type="gene designation" value="Cimip2b"/>
</dbReference>
<dbReference type="Proteomes" id="UP000002494">
    <property type="component" value="Chromosome 5"/>
</dbReference>
<reference evidence="12" key="2">
    <citation type="submission" date="2025-08" db="UniProtKB">
        <authorList>
            <consortium name="Ensembl"/>
        </authorList>
    </citation>
    <scope>IDENTIFICATION</scope>
    <source>
        <strain evidence="12">Brown Norway</strain>
    </source>
</reference>
<gene>
    <name evidence="12" type="primary">Cimip2b</name>
</gene>
<evidence type="ECO:0000256" key="5">
    <source>
        <dbReference type="ARBA" id="ARBA00023273"/>
    </source>
</evidence>
<feature type="region of interest" description="Disordered" evidence="10">
    <location>
        <begin position="121"/>
        <end position="154"/>
    </location>
</feature>
<keyword evidence="13" id="KW-1185">Reference proteome</keyword>
<dbReference type="Pfam" id="PF10629">
    <property type="entry name" value="CMI2B-like"/>
    <property type="match status" value="1"/>
</dbReference>
<evidence type="ECO:0000313" key="13">
    <source>
        <dbReference type="Proteomes" id="UP000002494"/>
    </source>
</evidence>
<reference evidence="12" key="3">
    <citation type="submission" date="2025-09" db="UniProtKB">
        <authorList>
            <consortium name="Ensembl"/>
        </authorList>
    </citation>
    <scope>IDENTIFICATION</scope>
    <source>
        <strain evidence="12">Brown Norway</strain>
    </source>
</reference>
<keyword evidence="5" id="KW-0966">Cell projection</keyword>
<dbReference type="PANTHER" id="PTHR22146:SF8">
    <property type="entry name" value="PROTEIN FAM166B"/>
    <property type="match status" value="1"/>
</dbReference>
<evidence type="ECO:0000256" key="4">
    <source>
        <dbReference type="ARBA" id="ARBA00023212"/>
    </source>
</evidence>
<evidence type="ECO:0000256" key="6">
    <source>
        <dbReference type="ARBA" id="ARBA00035003"/>
    </source>
</evidence>
<reference evidence="12" key="1">
    <citation type="submission" date="2024-01" db="EMBL/GenBank/DDBJ databases">
        <title>GRCr8: a new rat reference genome assembly contstructed from accurate long reads and long range scaffolding.</title>
        <authorList>
            <person name="Doris P.A."/>
            <person name="Kalbfleisch T."/>
            <person name="Li K."/>
            <person name="Howe K."/>
            <person name="Wood J."/>
        </authorList>
    </citation>
    <scope>NUCLEOTIDE SEQUENCE [LARGE SCALE GENOMIC DNA]</scope>
    <source>
        <strain evidence="12">Brown Norway</strain>
    </source>
</reference>
<comment type="function">
    <text evidence="6">Microtubule inner protein (MIP) part of the dynein-decorated doublet microtubules (DMTs) in cilia axoneme, which is required for motile cilia beating.</text>
</comment>
<dbReference type="InterPro" id="IPR018902">
    <property type="entry name" value="CMI2A-C-like_dom"/>
</dbReference>
<evidence type="ECO:0000256" key="9">
    <source>
        <dbReference type="ARBA" id="ARBA00046435"/>
    </source>
</evidence>
<accession>A0ABK0LY23</accession>
<comment type="subunit">
    <text evidence="9">Microtubule inner protein component of sperm flagellar doublet microtubules.</text>
</comment>
<dbReference type="PANTHER" id="PTHR22146">
    <property type="entry name" value="CAT EYE SYNDROME CRITICAL REGION PROTEIN 6"/>
    <property type="match status" value="1"/>
</dbReference>
<keyword evidence="3" id="KW-0969">Cilium</keyword>
<evidence type="ECO:0000256" key="10">
    <source>
        <dbReference type="SAM" id="MobiDB-lite"/>
    </source>
</evidence>
<feature type="compositionally biased region" description="Basic residues" evidence="10">
    <location>
        <begin position="73"/>
        <end position="83"/>
    </location>
</feature>
<evidence type="ECO:0000313" key="12">
    <source>
        <dbReference type="Ensembl" id="ENSRNOP00000111375.1"/>
    </source>
</evidence>
<keyword evidence="2" id="KW-0963">Cytoplasm</keyword>
<name>A0ABK0LY23_RAT</name>
<evidence type="ECO:0000256" key="1">
    <source>
        <dbReference type="ARBA" id="ARBA00004611"/>
    </source>
</evidence>
<evidence type="ECO:0000259" key="11">
    <source>
        <dbReference type="Pfam" id="PF10629"/>
    </source>
</evidence>
<organism evidence="12 13">
    <name type="scientific">Rattus norvegicus</name>
    <name type="common">Rat</name>
    <dbReference type="NCBI Taxonomy" id="10116"/>
    <lineage>
        <taxon>Eukaryota</taxon>
        <taxon>Metazoa</taxon>
        <taxon>Chordata</taxon>
        <taxon>Craniata</taxon>
        <taxon>Vertebrata</taxon>
        <taxon>Euteleostomi</taxon>
        <taxon>Mammalia</taxon>
        <taxon>Eutheria</taxon>
        <taxon>Euarchontoglires</taxon>
        <taxon>Glires</taxon>
        <taxon>Rodentia</taxon>
        <taxon>Myomorpha</taxon>
        <taxon>Muroidea</taxon>
        <taxon>Muridae</taxon>
        <taxon>Murinae</taxon>
        <taxon>Rattus</taxon>
    </lineage>
</organism>
<keyword evidence="3" id="KW-0282">Flagellum</keyword>
<dbReference type="Ensembl" id="ENSRNOT00000160767.1">
    <property type="protein sequence ID" value="ENSRNOP00000111375.1"/>
    <property type="gene ID" value="ENSRNOG00000065204.2"/>
</dbReference>
<comment type="subcellular location">
    <subcellularLocation>
        <location evidence="1">Cytoplasm</location>
        <location evidence="1">Cytoskeleton</location>
        <location evidence="1">Flagellum axoneme</location>
    </subcellularLocation>
</comment>
<dbReference type="GeneTree" id="ENSGT00940000154822"/>
<feature type="compositionally biased region" description="Low complexity" evidence="10">
    <location>
        <begin position="62"/>
        <end position="72"/>
    </location>
</feature>
<feature type="compositionally biased region" description="Basic and acidic residues" evidence="10">
    <location>
        <begin position="133"/>
        <end position="154"/>
    </location>
</feature>
<keyword evidence="4" id="KW-0206">Cytoskeleton</keyword>
<comment type="similarity">
    <text evidence="7">Belongs to the CIMIP2 family.</text>
</comment>
<feature type="domain" description="Ciliary microtubule inner protein 2A-C-like" evidence="11">
    <location>
        <begin position="15"/>
        <end position="45"/>
    </location>
</feature>
<sequence length="302" mass="33679">MAMVNTFIPGLSPQNPHYIPGYTGHCPLLRFSVGQTYGQVTGQLLRGPPGLAWPPAHRTLLPPIRSPRSPVISRRRPPPRRGHERLSSSVVPGYTGFIPQARFIFAKNCNQVWAEAMSDFTQRRGAQESPELQEAKGEEEVERDQGPEAEEPQLKHELAQVRWGRAGGAGLGARCLRGARILFFLSLTSHQTSPYSMDDTDPQKFFMSASLCSPTRRCRNLDRCAPGAGCRRTPNLFPHSLGPTFRIWVFYLTMEVTCQGISSSLVVHLGILPMMPWASASLRNSSWPKYLDSKFSLLILTH</sequence>
<protein>
    <recommendedName>
        <fullName evidence="8">Ciliary microtubule inner protein 2B</fullName>
    </recommendedName>
</protein>
<dbReference type="GeneID" id="100365928"/>
<evidence type="ECO:0000256" key="3">
    <source>
        <dbReference type="ARBA" id="ARBA00022846"/>
    </source>
</evidence>